<organism evidence="5 6">
    <name type="scientific">Candidatus Magasanikbacteria bacterium RIFOXYC2_FULL_42_28</name>
    <dbReference type="NCBI Taxonomy" id="1798704"/>
    <lineage>
        <taxon>Bacteria</taxon>
        <taxon>Candidatus Magasanikiibacteriota</taxon>
    </lineage>
</organism>
<dbReference type="EMBL" id="MFQZ01000005">
    <property type="protein sequence ID" value="OGH88119.1"/>
    <property type="molecule type" value="Genomic_DNA"/>
</dbReference>
<dbReference type="AlphaFoldDB" id="A0A1F6NW20"/>
<dbReference type="GO" id="GO:0016787">
    <property type="term" value="F:hydrolase activity"/>
    <property type="evidence" value="ECO:0007669"/>
    <property type="project" value="UniProtKB-KW"/>
</dbReference>
<dbReference type="Pfam" id="PF02976">
    <property type="entry name" value="MutH"/>
    <property type="match status" value="1"/>
</dbReference>
<accession>A0A1F6NW20</accession>
<feature type="domain" description="DNA mismatch repair MutH/Type II restriction enzyme Sau3AI" evidence="4">
    <location>
        <begin position="53"/>
        <end position="158"/>
    </location>
</feature>
<gene>
    <name evidence="5" type="ORF">A3J93_00025</name>
</gene>
<dbReference type="STRING" id="1798704.A3J93_00025"/>
<dbReference type="Proteomes" id="UP000177907">
    <property type="component" value="Unassembled WGS sequence"/>
</dbReference>
<evidence type="ECO:0000313" key="6">
    <source>
        <dbReference type="Proteomes" id="UP000177907"/>
    </source>
</evidence>
<evidence type="ECO:0000259" key="4">
    <source>
        <dbReference type="SMART" id="SM00927"/>
    </source>
</evidence>
<evidence type="ECO:0000313" key="5">
    <source>
        <dbReference type="EMBL" id="OGH88119.1"/>
    </source>
</evidence>
<evidence type="ECO:0000256" key="3">
    <source>
        <dbReference type="ARBA" id="ARBA00022801"/>
    </source>
</evidence>
<evidence type="ECO:0000256" key="1">
    <source>
        <dbReference type="ARBA" id="ARBA00022722"/>
    </source>
</evidence>
<name>A0A1F6NW20_9BACT</name>
<keyword evidence="2" id="KW-0255">Endonuclease</keyword>
<dbReference type="GO" id="GO:0003677">
    <property type="term" value="F:DNA binding"/>
    <property type="evidence" value="ECO:0007669"/>
    <property type="project" value="InterPro"/>
</dbReference>
<proteinExistence type="predicted"/>
<keyword evidence="1" id="KW-0540">Nuclease</keyword>
<sequence length="237" mass="26910">MLSSKKLKALQKYIDIIEINKGKTIGEICNCLSGHNHEHYKKGASGLIVENLLGLTNNGSPLADLAELGVEIKVIPIQLNNLKVKEPTQIKMINFLEVAKETWETAKIRDKIETIFWIAYGVPKNLETRKNESQDKYILLDWFIDVPDKEKQKVFKEDWEFIQSYIVQGKGDKLSCSMGTYIEPKTKGKNNKDVTPAPDGKGGIIKVRRRAFYFKKNYTNNNVVSELDFSGIKNGKS</sequence>
<reference evidence="5 6" key="1">
    <citation type="journal article" date="2016" name="Nat. Commun.">
        <title>Thousands of microbial genomes shed light on interconnected biogeochemical processes in an aquifer system.</title>
        <authorList>
            <person name="Anantharaman K."/>
            <person name="Brown C.T."/>
            <person name="Hug L.A."/>
            <person name="Sharon I."/>
            <person name="Castelle C.J."/>
            <person name="Probst A.J."/>
            <person name="Thomas B.C."/>
            <person name="Singh A."/>
            <person name="Wilkins M.J."/>
            <person name="Karaoz U."/>
            <person name="Brodie E.L."/>
            <person name="Williams K.H."/>
            <person name="Hubbard S.S."/>
            <person name="Banfield J.F."/>
        </authorList>
    </citation>
    <scope>NUCLEOTIDE SEQUENCE [LARGE SCALE GENOMIC DNA]</scope>
</reference>
<evidence type="ECO:0000256" key="2">
    <source>
        <dbReference type="ARBA" id="ARBA00022759"/>
    </source>
</evidence>
<dbReference type="InterPro" id="IPR011335">
    <property type="entry name" value="Restrct_endonuc-II-like"/>
</dbReference>
<comment type="caution">
    <text evidence="5">The sequence shown here is derived from an EMBL/GenBank/DDBJ whole genome shotgun (WGS) entry which is preliminary data.</text>
</comment>
<dbReference type="InterPro" id="IPR037057">
    <property type="entry name" value="DNA_rep_MutH/T2_RE_sf"/>
</dbReference>
<dbReference type="GO" id="GO:0004519">
    <property type="term" value="F:endonuclease activity"/>
    <property type="evidence" value="ECO:0007669"/>
    <property type="project" value="UniProtKB-KW"/>
</dbReference>
<keyword evidence="3" id="KW-0378">Hydrolase</keyword>
<dbReference type="InterPro" id="IPR011337">
    <property type="entry name" value="DNA_rep_MutH/RE_typeII_Sau3AI"/>
</dbReference>
<protein>
    <recommendedName>
        <fullName evidence="4">DNA mismatch repair MutH/Type II restriction enzyme Sau3AI domain-containing protein</fullName>
    </recommendedName>
</protein>
<dbReference type="SMART" id="SM00927">
    <property type="entry name" value="MutH"/>
    <property type="match status" value="1"/>
</dbReference>
<dbReference type="SUPFAM" id="SSF52980">
    <property type="entry name" value="Restriction endonuclease-like"/>
    <property type="match status" value="1"/>
</dbReference>
<dbReference type="Gene3D" id="3.40.600.10">
    <property type="entry name" value="DNA mismatch repair MutH/Restriction endonuclease, type II"/>
    <property type="match status" value="1"/>
</dbReference>